<organism evidence="3 4">
    <name type="scientific">Ruegeria intermedia</name>
    <dbReference type="NCBI Taxonomy" id="996115"/>
    <lineage>
        <taxon>Bacteria</taxon>
        <taxon>Pseudomonadati</taxon>
        <taxon>Pseudomonadota</taxon>
        <taxon>Alphaproteobacteria</taxon>
        <taxon>Rhodobacterales</taxon>
        <taxon>Roseobacteraceae</taxon>
        <taxon>Ruegeria</taxon>
    </lineage>
</organism>
<dbReference type="SMART" id="SM00028">
    <property type="entry name" value="TPR"/>
    <property type="match status" value="2"/>
</dbReference>
<dbReference type="Proteomes" id="UP000325134">
    <property type="component" value="Unassembled WGS sequence"/>
</dbReference>
<feature type="repeat" description="TPR" evidence="1">
    <location>
        <begin position="116"/>
        <end position="149"/>
    </location>
</feature>
<dbReference type="RefSeq" id="WP_149775742.1">
    <property type="nucleotide sequence ID" value="NZ_FQVK01000010.1"/>
</dbReference>
<gene>
    <name evidence="3" type="ORF">SAMN05444279_11078</name>
</gene>
<dbReference type="SUPFAM" id="SSF48452">
    <property type="entry name" value="TPR-like"/>
    <property type="match status" value="1"/>
</dbReference>
<keyword evidence="1" id="KW-0802">TPR repeat</keyword>
<keyword evidence="4" id="KW-1185">Reference proteome</keyword>
<evidence type="ECO:0000256" key="1">
    <source>
        <dbReference type="PROSITE-ProRule" id="PRU00339"/>
    </source>
</evidence>
<reference evidence="3 4" key="1">
    <citation type="submission" date="2016-11" db="EMBL/GenBank/DDBJ databases">
        <authorList>
            <person name="Varghese N."/>
            <person name="Submissions S."/>
        </authorList>
    </citation>
    <scope>NUCLEOTIDE SEQUENCE [LARGE SCALE GENOMIC DNA]</scope>
    <source>
        <strain evidence="3 4">DSM 29341</strain>
    </source>
</reference>
<keyword evidence="2" id="KW-0732">Signal</keyword>
<dbReference type="AlphaFoldDB" id="A0A1M4X1Q0"/>
<dbReference type="EMBL" id="FQVK01000010">
    <property type="protein sequence ID" value="SHE87431.1"/>
    <property type="molecule type" value="Genomic_DNA"/>
</dbReference>
<dbReference type="Gene3D" id="1.25.40.10">
    <property type="entry name" value="Tetratricopeptide repeat domain"/>
    <property type="match status" value="1"/>
</dbReference>
<proteinExistence type="predicted"/>
<sequence>MQTTLLRVTRTGIFILTTTAAASAVVSCTETGLTQGPYPPGIDPKGGPVDEVAVGNRLMAAGEYELALESFTRAALAEGMTAEILTSIGTANLGLRRLGQAEPLLREAVEKDPEWPIAWNNLGVLLMETGEYAEASHVFRRAYALDNGESDAIRDNLRLALAKMENPVNITTQEQEFRLEQQGDGAFLLRRNR</sequence>
<name>A0A1M4X1Q0_9RHOB</name>
<dbReference type="OrthoDB" id="495305at2"/>
<evidence type="ECO:0000256" key="2">
    <source>
        <dbReference type="SAM" id="SignalP"/>
    </source>
</evidence>
<accession>A0A1M4X1Q0</accession>
<evidence type="ECO:0000313" key="4">
    <source>
        <dbReference type="Proteomes" id="UP000325134"/>
    </source>
</evidence>
<dbReference type="PROSITE" id="PS51257">
    <property type="entry name" value="PROKAR_LIPOPROTEIN"/>
    <property type="match status" value="1"/>
</dbReference>
<protein>
    <submittedName>
        <fullName evidence="3">Tetratricopeptide repeat-containing protein</fullName>
    </submittedName>
</protein>
<dbReference type="InterPro" id="IPR011990">
    <property type="entry name" value="TPR-like_helical_dom_sf"/>
</dbReference>
<dbReference type="PROSITE" id="PS50005">
    <property type="entry name" value="TPR"/>
    <property type="match status" value="1"/>
</dbReference>
<dbReference type="InterPro" id="IPR019734">
    <property type="entry name" value="TPR_rpt"/>
</dbReference>
<evidence type="ECO:0000313" key="3">
    <source>
        <dbReference type="EMBL" id="SHE87431.1"/>
    </source>
</evidence>
<feature type="signal peptide" evidence="2">
    <location>
        <begin position="1"/>
        <end position="24"/>
    </location>
</feature>
<feature type="chain" id="PRO_5012996751" evidence="2">
    <location>
        <begin position="25"/>
        <end position="193"/>
    </location>
</feature>
<dbReference type="Pfam" id="PF13432">
    <property type="entry name" value="TPR_16"/>
    <property type="match status" value="1"/>
</dbReference>